<keyword evidence="4 8" id="KW-0479">Metal-binding</keyword>
<dbReference type="InterPro" id="IPR014710">
    <property type="entry name" value="RmlC-like_jellyroll"/>
</dbReference>
<dbReference type="CDD" id="cd07011">
    <property type="entry name" value="cupin_PMI_type_I_N"/>
    <property type="match status" value="1"/>
</dbReference>
<evidence type="ECO:0000256" key="7">
    <source>
        <dbReference type="PIRSR" id="PIRSR001480-1"/>
    </source>
</evidence>
<comment type="similarity">
    <text evidence="2">Belongs to the mannose-6-phosphate isomerase type 1 family.</text>
</comment>
<feature type="binding site" evidence="8">
    <location>
        <position position="99"/>
    </location>
    <ligand>
        <name>Zn(2+)</name>
        <dbReference type="ChEBI" id="CHEBI:29105"/>
    </ligand>
</feature>
<dbReference type="PRINTS" id="PR00714">
    <property type="entry name" value="MAN6PISMRASE"/>
</dbReference>
<dbReference type="Proteomes" id="UP000744769">
    <property type="component" value="Unassembled WGS sequence"/>
</dbReference>
<dbReference type="GO" id="GO:0008270">
    <property type="term" value="F:zinc ion binding"/>
    <property type="evidence" value="ECO:0007669"/>
    <property type="project" value="InterPro"/>
</dbReference>
<feature type="binding site" evidence="8">
    <location>
        <position position="97"/>
    </location>
    <ligand>
        <name>Zn(2+)</name>
        <dbReference type="ChEBI" id="CHEBI:29105"/>
    </ligand>
</feature>
<dbReference type="NCBIfam" id="TIGR00218">
    <property type="entry name" value="manA"/>
    <property type="match status" value="1"/>
</dbReference>
<evidence type="ECO:0000313" key="11">
    <source>
        <dbReference type="Proteomes" id="UP000744769"/>
    </source>
</evidence>
<evidence type="ECO:0000256" key="3">
    <source>
        <dbReference type="ARBA" id="ARBA00011956"/>
    </source>
</evidence>
<dbReference type="AlphaFoldDB" id="A0A967AYR0"/>
<dbReference type="GO" id="GO:0009298">
    <property type="term" value="P:GDP-mannose biosynthetic process"/>
    <property type="evidence" value="ECO:0007669"/>
    <property type="project" value="InterPro"/>
</dbReference>
<dbReference type="GO" id="GO:0005829">
    <property type="term" value="C:cytosol"/>
    <property type="evidence" value="ECO:0007669"/>
    <property type="project" value="TreeGrafter"/>
</dbReference>
<dbReference type="SUPFAM" id="SSF51182">
    <property type="entry name" value="RmlC-like cupins"/>
    <property type="match status" value="1"/>
</dbReference>
<evidence type="ECO:0000256" key="5">
    <source>
        <dbReference type="ARBA" id="ARBA00022833"/>
    </source>
</evidence>
<comment type="caution">
    <text evidence="10">The sequence shown here is derived from an EMBL/GenBank/DDBJ whole genome shotgun (WGS) entry which is preliminary data.</text>
</comment>
<feature type="binding site" evidence="8">
    <location>
        <position position="121"/>
    </location>
    <ligand>
        <name>Zn(2+)</name>
        <dbReference type="ChEBI" id="CHEBI:29105"/>
    </ligand>
</feature>
<comment type="catalytic activity">
    <reaction evidence="1">
        <text>D-mannose 6-phosphate = D-fructose 6-phosphate</text>
        <dbReference type="Rhea" id="RHEA:12356"/>
        <dbReference type="ChEBI" id="CHEBI:58735"/>
        <dbReference type="ChEBI" id="CHEBI:61527"/>
        <dbReference type="EC" id="5.3.1.8"/>
    </reaction>
</comment>
<organism evidence="10 11">
    <name type="scientific">Metallococcus carri</name>
    <dbReference type="NCBI Taxonomy" id="1656884"/>
    <lineage>
        <taxon>Bacteria</taxon>
        <taxon>Bacillati</taxon>
        <taxon>Actinomycetota</taxon>
        <taxon>Actinomycetes</taxon>
        <taxon>Micrococcales</taxon>
        <taxon>Dermacoccaceae</taxon>
        <taxon>Metallococcus</taxon>
    </lineage>
</organism>
<comment type="cofactor">
    <cofactor evidence="8">
        <name>Zn(2+)</name>
        <dbReference type="ChEBI" id="CHEBI:29105"/>
    </cofactor>
    <text evidence="8">Binds 1 zinc ion per subunit.</text>
</comment>
<evidence type="ECO:0000256" key="1">
    <source>
        <dbReference type="ARBA" id="ARBA00000757"/>
    </source>
</evidence>
<dbReference type="PIRSF" id="PIRSF001480">
    <property type="entry name" value="Mannose-6-phosphate_isomerase"/>
    <property type="match status" value="1"/>
</dbReference>
<feature type="active site" evidence="7">
    <location>
        <position position="262"/>
    </location>
</feature>
<evidence type="ECO:0000259" key="9">
    <source>
        <dbReference type="Pfam" id="PF20511"/>
    </source>
</evidence>
<dbReference type="Gene3D" id="2.60.120.10">
    <property type="entry name" value="Jelly Rolls"/>
    <property type="match status" value="2"/>
</dbReference>
<gene>
    <name evidence="10" type="primary">manA</name>
    <name evidence="10" type="ORF">G9U51_06935</name>
</gene>
<keyword evidence="6 10" id="KW-0413">Isomerase</keyword>
<evidence type="ECO:0000256" key="8">
    <source>
        <dbReference type="PIRSR" id="PIRSR001480-2"/>
    </source>
</evidence>
<reference evidence="10" key="1">
    <citation type="submission" date="2020-03" db="EMBL/GenBank/DDBJ databases">
        <title>Draft sequencing of Calidifontibacter sp. DB0510.</title>
        <authorList>
            <person name="Kim D.-U."/>
        </authorList>
    </citation>
    <scope>NUCLEOTIDE SEQUENCE</scope>
    <source>
        <strain evidence="10">DB0510</strain>
    </source>
</reference>
<dbReference type="EMBL" id="JAAOIV010000004">
    <property type="protein sequence ID" value="NHN55514.1"/>
    <property type="molecule type" value="Genomic_DNA"/>
</dbReference>
<evidence type="ECO:0000256" key="2">
    <source>
        <dbReference type="ARBA" id="ARBA00010772"/>
    </source>
</evidence>
<dbReference type="InterPro" id="IPR011051">
    <property type="entry name" value="RmlC_Cupin_sf"/>
</dbReference>
<feature type="binding site" evidence="8">
    <location>
        <position position="243"/>
    </location>
    <ligand>
        <name>Zn(2+)</name>
        <dbReference type="ChEBI" id="CHEBI:29105"/>
    </ligand>
</feature>
<dbReference type="Pfam" id="PF20511">
    <property type="entry name" value="PMI_typeI_cat"/>
    <property type="match status" value="1"/>
</dbReference>
<evidence type="ECO:0000256" key="4">
    <source>
        <dbReference type="ARBA" id="ARBA00022723"/>
    </source>
</evidence>
<dbReference type="RefSeq" id="WP_166195197.1">
    <property type="nucleotide sequence ID" value="NZ_JAAOIV010000004.1"/>
</dbReference>
<protein>
    <recommendedName>
        <fullName evidence="3">mannose-6-phosphate isomerase</fullName>
        <ecNumber evidence="3">5.3.1.8</ecNumber>
    </recommendedName>
</protein>
<keyword evidence="11" id="KW-1185">Reference proteome</keyword>
<dbReference type="InterPro" id="IPR001250">
    <property type="entry name" value="Man6P_Isoase-1"/>
</dbReference>
<dbReference type="InterPro" id="IPR046457">
    <property type="entry name" value="PMI_typeI_cat"/>
</dbReference>
<dbReference type="EC" id="5.3.1.8" evidence="3"/>
<dbReference type="GO" id="GO:0005975">
    <property type="term" value="P:carbohydrate metabolic process"/>
    <property type="evidence" value="ECO:0007669"/>
    <property type="project" value="InterPro"/>
</dbReference>
<evidence type="ECO:0000256" key="6">
    <source>
        <dbReference type="ARBA" id="ARBA00023235"/>
    </source>
</evidence>
<accession>A0A967AYR0</accession>
<dbReference type="PANTHER" id="PTHR10309:SF0">
    <property type="entry name" value="MANNOSE-6-PHOSPHATE ISOMERASE"/>
    <property type="match status" value="1"/>
</dbReference>
<dbReference type="GO" id="GO:0004476">
    <property type="term" value="F:mannose-6-phosphate isomerase activity"/>
    <property type="evidence" value="ECO:0007669"/>
    <property type="project" value="UniProtKB-EC"/>
</dbReference>
<feature type="domain" description="Phosphomannose isomerase type I catalytic" evidence="9">
    <location>
        <begin position="3"/>
        <end position="137"/>
    </location>
</feature>
<sequence>MDRLTPRIRDYAWGSRTALAELTGRPGPTDAPEAELWMGAHEGDPSGLSRGREETTLDRIIEADPDGEIGENTAVQFNRRLPFLLKVLAPEHALSIQVHPSSDDLLTAFHGTYADRWPKPEAWLAVTPFEVFAGSRPYAEVVALADLLGAQGFSALVQAARSQSRPMHALLSALLRLDADRAGELVAQVCEAAARHTGDETVAAMLRVAEDFPGDIGLIVLLTMRYRVMQPGDYLFVPAGVMHAGVRGVVVEIQASSDSIVRAGLTSKRIDVAELLRIVDTDRSMVPERGSRDGRVVSFPVDVPYFQLHQVLPGAEPVVVPGAHRPRIVLALHGEVVLDDGADQLRLASGDSAFVPASQERVTCSGDGTAYVATTGLAH</sequence>
<evidence type="ECO:0000313" key="10">
    <source>
        <dbReference type="EMBL" id="NHN55514.1"/>
    </source>
</evidence>
<dbReference type="InterPro" id="IPR016305">
    <property type="entry name" value="Mannose-6-P_Isomerase"/>
</dbReference>
<proteinExistence type="inferred from homology"/>
<name>A0A967AYR0_9MICO</name>
<dbReference type="Gene3D" id="1.10.441.10">
    <property type="entry name" value="Phosphomannose Isomerase, domain 2"/>
    <property type="match status" value="1"/>
</dbReference>
<keyword evidence="5 8" id="KW-0862">Zinc</keyword>
<dbReference type="PANTHER" id="PTHR10309">
    <property type="entry name" value="MANNOSE-6-PHOSPHATE ISOMERASE"/>
    <property type="match status" value="1"/>
</dbReference>